<dbReference type="Gene3D" id="2.60.120.330">
    <property type="entry name" value="B-lactam Antibiotic, Isopenicillin N Synthase, Chain"/>
    <property type="match status" value="1"/>
</dbReference>
<dbReference type="EMBL" id="JAWXYG010000004">
    <property type="protein sequence ID" value="KAK4275411.1"/>
    <property type="molecule type" value="Genomic_DNA"/>
</dbReference>
<dbReference type="AlphaFoldDB" id="A0AAE1MUS4"/>
<keyword evidence="2" id="KW-1185">Reference proteome</keyword>
<dbReference type="InterPro" id="IPR027443">
    <property type="entry name" value="IPNS-like_sf"/>
</dbReference>
<dbReference type="Proteomes" id="UP001293593">
    <property type="component" value="Unassembled WGS sequence"/>
</dbReference>
<evidence type="ECO:0000313" key="2">
    <source>
        <dbReference type="Proteomes" id="UP001293593"/>
    </source>
</evidence>
<gene>
    <name evidence="1" type="ORF">QN277_018498</name>
</gene>
<name>A0AAE1MUS4_9FABA</name>
<proteinExistence type="predicted"/>
<protein>
    <submittedName>
        <fullName evidence="1">Uncharacterized protein</fullName>
    </submittedName>
</protein>
<organism evidence="1 2">
    <name type="scientific">Acacia crassicarpa</name>
    <name type="common">northern wattle</name>
    <dbReference type="NCBI Taxonomy" id="499986"/>
    <lineage>
        <taxon>Eukaryota</taxon>
        <taxon>Viridiplantae</taxon>
        <taxon>Streptophyta</taxon>
        <taxon>Embryophyta</taxon>
        <taxon>Tracheophyta</taxon>
        <taxon>Spermatophyta</taxon>
        <taxon>Magnoliopsida</taxon>
        <taxon>eudicotyledons</taxon>
        <taxon>Gunneridae</taxon>
        <taxon>Pentapetalae</taxon>
        <taxon>rosids</taxon>
        <taxon>fabids</taxon>
        <taxon>Fabales</taxon>
        <taxon>Fabaceae</taxon>
        <taxon>Caesalpinioideae</taxon>
        <taxon>mimosoid clade</taxon>
        <taxon>Acacieae</taxon>
        <taxon>Acacia</taxon>
    </lineage>
</organism>
<accession>A0AAE1MUS4</accession>
<sequence>MAPPPTISVYSSEPPKLHASNIGSIKTFADANGLSPIPSSYYSIVEARDNVADHLASCIPAIDFSLLTSDLPQLHADAVSQLGKACAELWFFHGKNSSHVINHFLLEDMYK</sequence>
<reference evidence="1" key="1">
    <citation type="submission" date="2023-10" db="EMBL/GenBank/DDBJ databases">
        <title>Chromosome-level genome of the transformable northern wattle, Acacia crassicarpa.</title>
        <authorList>
            <person name="Massaro I."/>
            <person name="Sinha N.R."/>
            <person name="Poethig S."/>
            <person name="Leichty A.R."/>
        </authorList>
    </citation>
    <scope>NUCLEOTIDE SEQUENCE</scope>
    <source>
        <strain evidence="1">Acra3RX</strain>
        <tissue evidence="1">Leaf</tissue>
    </source>
</reference>
<comment type="caution">
    <text evidence="1">The sequence shown here is derived from an EMBL/GenBank/DDBJ whole genome shotgun (WGS) entry which is preliminary data.</text>
</comment>
<evidence type="ECO:0000313" key="1">
    <source>
        <dbReference type="EMBL" id="KAK4275411.1"/>
    </source>
</evidence>